<feature type="region of interest" description="Disordered" evidence="5">
    <location>
        <begin position="213"/>
        <end position="259"/>
    </location>
</feature>
<keyword evidence="4" id="KW-0862">Zinc</keyword>
<dbReference type="PROSITE" id="PS50097">
    <property type="entry name" value="BTB"/>
    <property type="match status" value="1"/>
</dbReference>
<evidence type="ECO:0000256" key="5">
    <source>
        <dbReference type="SAM" id="MobiDB-lite"/>
    </source>
</evidence>
<dbReference type="InterPro" id="IPR036236">
    <property type="entry name" value="Znf_C2H2_sf"/>
</dbReference>
<dbReference type="AlphaFoldDB" id="A0A914DMC8"/>
<evidence type="ECO:0000259" key="6">
    <source>
        <dbReference type="PROSITE" id="PS50097"/>
    </source>
</evidence>
<dbReference type="GO" id="GO:0045944">
    <property type="term" value="P:positive regulation of transcription by RNA polymerase II"/>
    <property type="evidence" value="ECO:0007669"/>
    <property type="project" value="TreeGrafter"/>
</dbReference>
<dbReference type="PANTHER" id="PTHR24403">
    <property type="entry name" value="ZINC FINGER PROTEIN"/>
    <property type="match status" value="1"/>
</dbReference>
<dbReference type="SUPFAM" id="SSF57667">
    <property type="entry name" value="beta-beta-alpha zinc fingers"/>
    <property type="match status" value="1"/>
</dbReference>
<dbReference type="CDD" id="cd18186">
    <property type="entry name" value="BTB_POZ_ZBTB_KLHL-like"/>
    <property type="match status" value="1"/>
</dbReference>
<sequence length="491" mass="55490">MSPDIELFPTNNISNHPADICIRVFYLDETKAEPKEQVQYAHKAVLSKSPYFHELITKNCEATVIKLDLSHIKDALNAFKVLLAFLYRADSVLTGLGQANAESLIHLARLCKMPALETQVNMHHRAAFFSQVLATLNTPTTAAHTVDMPAFQTLCTAYMQMQSLLQAQQNQNLWTKLITSTNSGVFPNHSYLPTTTANVFPLLTATSLPGLPIQHHPRYSEPRNSLDDLNSGERSPARSDTSASSSPATHASDSQLVPSNDKEGWCRNKKYIETVPTGYRCSVCRKIYGRYNSVSYHVTIYHRNPPIKCDEEGCPFTTREARYIHFHKYYRHQIPLPPSIDLASRKCMFCRHISKSPAMLDKHINRHVADCTKNGHRYDCPLCQFSTNDQRVMFEHLRDHQIPKGSMNDNVVENSCTICDFRGSNETELQHHVLFKHNILFNQEDLPSSSNVAETSSLCSDEKIDVDSLDEVQECEETSLSQASLSDELTQ</sequence>
<evidence type="ECO:0000256" key="3">
    <source>
        <dbReference type="ARBA" id="ARBA00022771"/>
    </source>
</evidence>
<dbReference type="GO" id="GO:0005634">
    <property type="term" value="C:nucleus"/>
    <property type="evidence" value="ECO:0007669"/>
    <property type="project" value="TreeGrafter"/>
</dbReference>
<dbReference type="InterPro" id="IPR013087">
    <property type="entry name" value="Znf_C2H2_type"/>
</dbReference>
<evidence type="ECO:0000256" key="1">
    <source>
        <dbReference type="ARBA" id="ARBA00022723"/>
    </source>
</evidence>
<reference evidence="8" key="1">
    <citation type="submission" date="2022-11" db="UniProtKB">
        <authorList>
            <consortium name="WormBaseParasite"/>
        </authorList>
    </citation>
    <scope>IDENTIFICATION</scope>
</reference>
<proteinExistence type="predicted"/>
<dbReference type="WBParaSite" id="ACRNAN_scaffold322.g30216.t1">
    <property type="protein sequence ID" value="ACRNAN_scaffold322.g30216.t1"/>
    <property type="gene ID" value="ACRNAN_scaffold322.g30216"/>
</dbReference>
<feature type="compositionally biased region" description="Low complexity" evidence="5">
    <location>
        <begin position="238"/>
        <end position="254"/>
    </location>
</feature>
<evidence type="ECO:0000256" key="2">
    <source>
        <dbReference type="ARBA" id="ARBA00022737"/>
    </source>
</evidence>
<evidence type="ECO:0000256" key="4">
    <source>
        <dbReference type="ARBA" id="ARBA00022833"/>
    </source>
</evidence>
<evidence type="ECO:0000313" key="8">
    <source>
        <dbReference type="WBParaSite" id="ACRNAN_scaffold322.g30216.t1"/>
    </source>
</evidence>
<dbReference type="SUPFAM" id="SSF54695">
    <property type="entry name" value="POZ domain"/>
    <property type="match status" value="1"/>
</dbReference>
<dbReference type="PANTHER" id="PTHR24403:SF67">
    <property type="entry name" value="FI01116P-RELATED"/>
    <property type="match status" value="1"/>
</dbReference>
<feature type="domain" description="BTB" evidence="6">
    <location>
        <begin position="18"/>
        <end position="95"/>
    </location>
</feature>
<evidence type="ECO:0000313" key="7">
    <source>
        <dbReference type="Proteomes" id="UP000887540"/>
    </source>
</evidence>
<keyword evidence="3" id="KW-0863">Zinc-finger</keyword>
<protein>
    <submittedName>
        <fullName evidence="8">BTB domain-containing protein</fullName>
    </submittedName>
</protein>
<keyword evidence="2" id="KW-0677">Repeat</keyword>
<dbReference type="PROSITE" id="PS00028">
    <property type="entry name" value="ZINC_FINGER_C2H2_1"/>
    <property type="match status" value="1"/>
</dbReference>
<dbReference type="InterPro" id="IPR000210">
    <property type="entry name" value="BTB/POZ_dom"/>
</dbReference>
<dbReference type="InterPro" id="IPR011333">
    <property type="entry name" value="SKP1/BTB/POZ_sf"/>
</dbReference>
<dbReference type="GO" id="GO:0008270">
    <property type="term" value="F:zinc ion binding"/>
    <property type="evidence" value="ECO:0007669"/>
    <property type="project" value="UniProtKB-KW"/>
</dbReference>
<dbReference type="InterPro" id="IPR050688">
    <property type="entry name" value="Zinc_finger/UBP_domain"/>
</dbReference>
<name>A0A914DMC8_9BILA</name>
<dbReference type="SMART" id="SM00355">
    <property type="entry name" value="ZnF_C2H2"/>
    <property type="match status" value="5"/>
</dbReference>
<dbReference type="Proteomes" id="UP000887540">
    <property type="component" value="Unplaced"/>
</dbReference>
<accession>A0A914DMC8</accession>
<organism evidence="7 8">
    <name type="scientific">Acrobeloides nanus</name>
    <dbReference type="NCBI Taxonomy" id="290746"/>
    <lineage>
        <taxon>Eukaryota</taxon>
        <taxon>Metazoa</taxon>
        <taxon>Ecdysozoa</taxon>
        <taxon>Nematoda</taxon>
        <taxon>Chromadorea</taxon>
        <taxon>Rhabditida</taxon>
        <taxon>Tylenchina</taxon>
        <taxon>Cephalobomorpha</taxon>
        <taxon>Cephaloboidea</taxon>
        <taxon>Cephalobidae</taxon>
        <taxon>Acrobeloides</taxon>
    </lineage>
</organism>
<dbReference type="Pfam" id="PF00651">
    <property type="entry name" value="BTB"/>
    <property type="match status" value="1"/>
</dbReference>
<dbReference type="Gene3D" id="3.30.160.60">
    <property type="entry name" value="Classic Zinc Finger"/>
    <property type="match status" value="2"/>
</dbReference>
<keyword evidence="7" id="KW-1185">Reference proteome</keyword>
<keyword evidence="1" id="KW-0479">Metal-binding</keyword>
<dbReference type="Gene3D" id="3.30.710.10">
    <property type="entry name" value="Potassium Channel Kv1.1, Chain A"/>
    <property type="match status" value="1"/>
</dbReference>